<protein>
    <submittedName>
        <fullName evidence="4">NAD(P)H oxidase</fullName>
    </submittedName>
</protein>
<comment type="similarity">
    <text evidence="1">Belongs to the nitroreductase family.</text>
</comment>
<dbReference type="PANTHER" id="PTHR43673">
    <property type="entry name" value="NAD(P)H NITROREDUCTASE YDGI-RELATED"/>
    <property type="match status" value="1"/>
</dbReference>
<dbReference type="CDD" id="cd02151">
    <property type="entry name" value="nitroreductase"/>
    <property type="match status" value="1"/>
</dbReference>
<accession>A0A101ELU7</accession>
<feature type="domain" description="Nitroreductase" evidence="3">
    <location>
        <begin position="102"/>
        <end position="188"/>
    </location>
</feature>
<dbReference type="InterPro" id="IPR029479">
    <property type="entry name" value="Nitroreductase"/>
</dbReference>
<gene>
    <name evidence="4" type="ORF">XD54_1076</name>
</gene>
<feature type="domain" description="Nitroreductase" evidence="3">
    <location>
        <begin position="45"/>
        <end position="99"/>
    </location>
</feature>
<evidence type="ECO:0000313" key="5">
    <source>
        <dbReference type="Proteomes" id="UP000053911"/>
    </source>
</evidence>
<dbReference type="GO" id="GO:0016491">
    <property type="term" value="F:oxidoreductase activity"/>
    <property type="evidence" value="ECO:0007669"/>
    <property type="project" value="UniProtKB-KW"/>
</dbReference>
<reference evidence="5" key="1">
    <citation type="journal article" date="2015" name="MBio">
        <title>Genome-Resolved Metagenomic Analysis Reveals Roles for Candidate Phyla and Other Microbial Community Members in Biogeochemical Transformations in Oil Reservoirs.</title>
        <authorList>
            <person name="Hu P."/>
            <person name="Tom L."/>
            <person name="Singh A."/>
            <person name="Thomas B.C."/>
            <person name="Baker B.J."/>
            <person name="Piceno Y.M."/>
            <person name="Andersen G.L."/>
            <person name="Banfield J.F."/>
        </authorList>
    </citation>
    <scope>NUCLEOTIDE SEQUENCE [LARGE SCALE GENOMIC DNA]</scope>
</reference>
<dbReference type="AlphaFoldDB" id="A0A101ELU7"/>
<keyword evidence="2" id="KW-0560">Oxidoreductase</keyword>
<organism evidence="4 5">
    <name type="scientific">Thermococcus sibiricus</name>
    <dbReference type="NCBI Taxonomy" id="172049"/>
    <lineage>
        <taxon>Archaea</taxon>
        <taxon>Methanobacteriati</taxon>
        <taxon>Methanobacteriota</taxon>
        <taxon>Thermococci</taxon>
        <taxon>Thermococcales</taxon>
        <taxon>Thermococcaceae</taxon>
        <taxon>Thermococcus</taxon>
    </lineage>
</organism>
<dbReference type="Gene3D" id="3.40.109.10">
    <property type="entry name" value="NADH Oxidase"/>
    <property type="match status" value="1"/>
</dbReference>
<dbReference type="SUPFAM" id="SSF55469">
    <property type="entry name" value="FMN-dependent nitroreductase-like"/>
    <property type="match status" value="1"/>
</dbReference>
<comment type="caution">
    <text evidence="4">The sequence shown here is derived from an EMBL/GenBank/DDBJ whole genome shotgun (WGS) entry which is preliminary data.</text>
</comment>
<dbReference type="PATRIC" id="fig|172049.5.peg.1992"/>
<dbReference type="InterPro" id="IPR000415">
    <property type="entry name" value="Nitroreductase-like"/>
</dbReference>
<dbReference type="PANTHER" id="PTHR43673:SF10">
    <property type="entry name" value="NADH DEHYDROGENASE_NAD(P)H NITROREDUCTASE XCC3605-RELATED"/>
    <property type="match status" value="1"/>
</dbReference>
<name>A0A101ELU7_9EURY</name>
<proteinExistence type="inferred from homology"/>
<evidence type="ECO:0000256" key="2">
    <source>
        <dbReference type="ARBA" id="ARBA00023002"/>
    </source>
</evidence>
<dbReference type="Pfam" id="PF00881">
    <property type="entry name" value="Nitroreductase"/>
    <property type="match status" value="2"/>
</dbReference>
<sequence>MMLRVYLTFKFGLLFFLLQPFVHEILIRPFSKFSMVILMDFFEVVKKRRSIRKYQDRKVPREYVEKILEVAFYSPSSMNRRPWHFVVVEGREIIKKLANTRGALRFLETAPLAIVVCGDEKISSAWVFDASIAAEHIQLAATALGLGACWGHVLDRQHSEEKSAEDYVRELLGIPEHVRILCVIGIGYPVEQKLEHDEKEIMWERVHLNEFGNAFK</sequence>
<evidence type="ECO:0000256" key="1">
    <source>
        <dbReference type="ARBA" id="ARBA00007118"/>
    </source>
</evidence>
<evidence type="ECO:0000259" key="3">
    <source>
        <dbReference type="Pfam" id="PF00881"/>
    </source>
</evidence>
<dbReference type="Proteomes" id="UP000053911">
    <property type="component" value="Unassembled WGS sequence"/>
</dbReference>
<dbReference type="EMBL" id="LGFD01000018">
    <property type="protein sequence ID" value="KUK17638.1"/>
    <property type="molecule type" value="Genomic_DNA"/>
</dbReference>
<evidence type="ECO:0000313" key="4">
    <source>
        <dbReference type="EMBL" id="KUK17638.1"/>
    </source>
</evidence>